<proteinExistence type="predicted"/>
<protein>
    <submittedName>
        <fullName evidence="2">Uncharacterized protein</fullName>
    </submittedName>
</protein>
<dbReference type="EMBL" id="JAHYIQ010000012">
    <property type="protein sequence ID" value="KAK1127528.1"/>
    <property type="molecule type" value="Genomic_DNA"/>
</dbReference>
<evidence type="ECO:0000256" key="1">
    <source>
        <dbReference type="SAM" id="MobiDB-lite"/>
    </source>
</evidence>
<sequence>MEGSLSTFGGPSWGADSTSPQPPETARTRVPVQTPSPENNVFDDRRLHVNSIREAICKIRWERVRWDKQLQFAETLLSSFGFLTENADRVYRSRYRGTLNSDRNNPVQGVRRQEQRRSLWRDHLRGLQRLLQAVAVVGRQLSMPAEQELRGRPCKQKPVPVLSVAKVPTPRHV</sequence>
<dbReference type="Proteomes" id="UP001177670">
    <property type="component" value="Unassembled WGS sequence"/>
</dbReference>
<gene>
    <name evidence="2" type="ORF">K0M31_004060</name>
</gene>
<evidence type="ECO:0000313" key="3">
    <source>
        <dbReference type="Proteomes" id="UP001177670"/>
    </source>
</evidence>
<feature type="compositionally biased region" description="Polar residues" evidence="1">
    <location>
        <begin position="1"/>
        <end position="19"/>
    </location>
</feature>
<evidence type="ECO:0000313" key="2">
    <source>
        <dbReference type="EMBL" id="KAK1127528.1"/>
    </source>
</evidence>
<keyword evidence="3" id="KW-1185">Reference proteome</keyword>
<organism evidence="2 3">
    <name type="scientific">Melipona bicolor</name>
    <dbReference type="NCBI Taxonomy" id="60889"/>
    <lineage>
        <taxon>Eukaryota</taxon>
        <taxon>Metazoa</taxon>
        <taxon>Ecdysozoa</taxon>
        <taxon>Arthropoda</taxon>
        <taxon>Hexapoda</taxon>
        <taxon>Insecta</taxon>
        <taxon>Pterygota</taxon>
        <taxon>Neoptera</taxon>
        <taxon>Endopterygota</taxon>
        <taxon>Hymenoptera</taxon>
        <taxon>Apocrita</taxon>
        <taxon>Aculeata</taxon>
        <taxon>Apoidea</taxon>
        <taxon>Anthophila</taxon>
        <taxon>Apidae</taxon>
        <taxon>Melipona</taxon>
    </lineage>
</organism>
<dbReference type="AlphaFoldDB" id="A0AA40KP31"/>
<reference evidence="2" key="1">
    <citation type="submission" date="2021-10" db="EMBL/GenBank/DDBJ databases">
        <title>Melipona bicolor Genome sequencing and assembly.</title>
        <authorList>
            <person name="Araujo N.S."/>
            <person name="Arias M.C."/>
        </authorList>
    </citation>
    <scope>NUCLEOTIDE SEQUENCE</scope>
    <source>
        <strain evidence="2">USP_2M_L1-L4_2017</strain>
        <tissue evidence="2">Whole body</tissue>
    </source>
</reference>
<comment type="caution">
    <text evidence="2">The sequence shown here is derived from an EMBL/GenBank/DDBJ whole genome shotgun (WGS) entry which is preliminary data.</text>
</comment>
<feature type="region of interest" description="Disordered" evidence="1">
    <location>
        <begin position="1"/>
        <end position="42"/>
    </location>
</feature>
<accession>A0AA40KP31</accession>
<name>A0AA40KP31_9HYME</name>